<dbReference type="Pfam" id="PF06445">
    <property type="entry name" value="GyrI-like"/>
    <property type="match status" value="1"/>
</dbReference>
<gene>
    <name evidence="2" type="ORF">M2A_2280</name>
</gene>
<accession>A0A081BCL3</accession>
<dbReference type="AlphaFoldDB" id="A0A081BCL3"/>
<comment type="caution">
    <text evidence="2">The sequence shown here is derived from an EMBL/GenBank/DDBJ whole genome shotgun (WGS) entry which is preliminary data.</text>
</comment>
<dbReference type="Gene3D" id="3.20.80.10">
    <property type="entry name" value="Regulatory factor, effector binding domain"/>
    <property type="match status" value="1"/>
</dbReference>
<evidence type="ECO:0000259" key="1">
    <source>
        <dbReference type="SMART" id="SM00871"/>
    </source>
</evidence>
<evidence type="ECO:0000313" key="2">
    <source>
        <dbReference type="EMBL" id="GAK45781.1"/>
    </source>
</evidence>
<dbReference type="InterPro" id="IPR029442">
    <property type="entry name" value="GyrI-like"/>
</dbReference>
<feature type="domain" description="AraC effector-binding" evidence="1">
    <location>
        <begin position="28"/>
        <end position="179"/>
    </location>
</feature>
<dbReference type="eggNOG" id="COG3708">
    <property type="taxonomic scope" value="Bacteria"/>
</dbReference>
<keyword evidence="3" id="KW-1185">Reference proteome</keyword>
<proteinExistence type="predicted"/>
<dbReference type="Proteomes" id="UP000028702">
    <property type="component" value="Unassembled WGS sequence"/>
</dbReference>
<sequence>MSGQGPAHFFHQFQEWYEMAERNRASIPVPRIEELAASRIAGIDRHYRDGDMSGIPAQWGELGAHGDVPGKKGDAHYGICHGLKGEGMHYLCGVEIAAGSKLPFPGWEEVNLPASKYAVFEHQGSAAGLHQTIHAIWENWLPHSGLSFADEYDLFFEKYGPDFDAATGTGRIEIWIPLI</sequence>
<dbReference type="InterPro" id="IPR011256">
    <property type="entry name" value="Reg_factor_effector_dom_sf"/>
</dbReference>
<dbReference type="EMBL" id="BBIO01000012">
    <property type="protein sequence ID" value="GAK45781.1"/>
    <property type="molecule type" value="Genomic_DNA"/>
</dbReference>
<dbReference type="InterPro" id="IPR053182">
    <property type="entry name" value="YobU-like_regulator"/>
</dbReference>
<dbReference type="SMART" id="SM00871">
    <property type="entry name" value="AraC_E_bind"/>
    <property type="match status" value="1"/>
</dbReference>
<dbReference type="SUPFAM" id="SSF55136">
    <property type="entry name" value="Probable bacterial effector-binding domain"/>
    <property type="match status" value="1"/>
</dbReference>
<dbReference type="PANTHER" id="PTHR36444:SF3">
    <property type="entry name" value="TRANSCRIPTIONAL ACTIVATOR, PUTATIVE-RELATED"/>
    <property type="match status" value="1"/>
</dbReference>
<evidence type="ECO:0000313" key="3">
    <source>
        <dbReference type="Proteomes" id="UP000028702"/>
    </source>
</evidence>
<dbReference type="STRING" id="1333998.M2A_2280"/>
<dbReference type="InterPro" id="IPR010499">
    <property type="entry name" value="AraC_E-bd"/>
</dbReference>
<name>A0A081BCL3_9HYPH</name>
<organism evidence="2 3">
    <name type="scientific">Tepidicaulis marinus</name>
    <dbReference type="NCBI Taxonomy" id="1333998"/>
    <lineage>
        <taxon>Bacteria</taxon>
        <taxon>Pseudomonadati</taxon>
        <taxon>Pseudomonadota</taxon>
        <taxon>Alphaproteobacteria</taxon>
        <taxon>Hyphomicrobiales</taxon>
        <taxon>Parvibaculaceae</taxon>
        <taxon>Tepidicaulis</taxon>
    </lineage>
</organism>
<reference evidence="2 3" key="1">
    <citation type="submission" date="2014-07" db="EMBL/GenBank/DDBJ databases">
        <title>Tepidicaulis marinum gen. nov., sp. nov., a novel marine bacterium denitrifying nitrate to nitrous oxide strictly under microaerobic conditions.</title>
        <authorList>
            <person name="Takeuchi M."/>
            <person name="Yamagishi T."/>
            <person name="Kamagata Y."/>
            <person name="Oshima K."/>
            <person name="Hattori M."/>
            <person name="Katayama T."/>
            <person name="Hanada S."/>
            <person name="Tamaki H."/>
            <person name="Marumo K."/>
            <person name="Maeda H."/>
            <person name="Nedachi M."/>
            <person name="Iwasaki W."/>
            <person name="Suwa Y."/>
            <person name="Sakata S."/>
        </authorList>
    </citation>
    <scope>NUCLEOTIDE SEQUENCE [LARGE SCALE GENOMIC DNA]</scope>
    <source>
        <strain evidence="2 3">MA2</strain>
    </source>
</reference>
<dbReference type="PANTHER" id="PTHR36444">
    <property type="entry name" value="TRANSCRIPTIONAL REGULATOR PROTEIN YOBU-RELATED"/>
    <property type="match status" value="1"/>
</dbReference>
<protein>
    <submittedName>
        <fullName evidence="2">Transcriptional regulator, AraC family</fullName>
    </submittedName>
</protein>